<protein>
    <submittedName>
        <fullName evidence="2">Crp/Fnr family transcriptional regulator</fullName>
    </submittedName>
</protein>
<dbReference type="PROSITE" id="PS50042">
    <property type="entry name" value="CNMP_BINDING_3"/>
    <property type="match status" value="1"/>
</dbReference>
<dbReference type="Gene3D" id="2.60.120.10">
    <property type="entry name" value="Jelly Rolls"/>
    <property type="match status" value="1"/>
</dbReference>
<feature type="domain" description="Cyclic nucleotide-binding" evidence="1">
    <location>
        <begin position="14"/>
        <end position="56"/>
    </location>
</feature>
<dbReference type="InterPro" id="IPR014710">
    <property type="entry name" value="RmlC-like_jellyroll"/>
</dbReference>
<organism evidence="2 3">
    <name type="scientific">Ruoffia tabacinasalis</name>
    <dbReference type="NCBI Taxonomy" id="87458"/>
    <lineage>
        <taxon>Bacteria</taxon>
        <taxon>Bacillati</taxon>
        <taxon>Bacillota</taxon>
        <taxon>Bacilli</taxon>
        <taxon>Lactobacillales</taxon>
        <taxon>Aerococcaceae</taxon>
        <taxon>Ruoffia</taxon>
    </lineage>
</organism>
<evidence type="ECO:0000313" key="3">
    <source>
        <dbReference type="Proteomes" id="UP000823401"/>
    </source>
</evidence>
<name>A0ABS0LIG0_9LACT</name>
<dbReference type="CDD" id="cd00038">
    <property type="entry name" value="CAP_ED"/>
    <property type="match status" value="1"/>
</dbReference>
<gene>
    <name evidence="2" type="ORF">HYQ42_04655</name>
</gene>
<dbReference type="Proteomes" id="UP000823401">
    <property type="component" value="Unassembled WGS sequence"/>
</dbReference>
<dbReference type="EMBL" id="JACCEL010000009">
    <property type="protein sequence ID" value="MBG9978073.1"/>
    <property type="molecule type" value="Genomic_DNA"/>
</dbReference>
<dbReference type="SUPFAM" id="SSF51206">
    <property type="entry name" value="cAMP-binding domain-like"/>
    <property type="match status" value="1"/>
</dbReference>
<dbReference type="InterPro" id="IPR000595">
    <property type="entry name" value="cNMP-bd_dom"/>
</dbReference>
<comment type="caution">
    <text evidence="2">The sequence shown here is derived from an EMBL/GenBank/DDBJ whole genome shotgun (WGS) entry which is preliminary data.</text>
</comment>
<evidence type="ECO:0000259" key="1">
    <source>
        <dbReference type="PROSITE" id="PS50042"/>
    </source>
</evidence>
<proteinExistence type="predicted"/>
<accession>A0ABS0LIG0</accession>
<dbReference type="Pfam" id="PF00027">
    <property type="entry name" value="cNMP_binding"/>
    <property type="match status" value="1"/>
</dbReference>
<sequence>MTDYLTEFLKGFTLTQAEVEQLSSEIDVRTYKQGTILLRQGDVSKECYFVLQGCLRQFAIDEAGEENTYNFYTEKQTAINYKSYTQRIPSEYSIECVEDSVLIVGDFINEDVMFQKYPKLIEITRGFMEEDLANIQDNNARFISASPQERYLNLLDTRPNLIDRVPQHQLASLLGMKPESLSRVKRRLNL</sequence>
<keyword evidence="3" id="KW-1185">Reference proteome</keyword>
<reference evidence="2 3" key="1">
    <citation type="submission" date="2020-07" db="EMBL/GenBank/DDBJ databases">
        <title>Facklamia lactis sp. nov., isolated from raw milk.</title>
        <authorList>
            <person name="Doll E.V."/>
            <person name="Huptas C."/>
            <person name="Staib L."/>
            <person name="Wenning M."/>
            <person name="Scherer S."/>
        </authorList>
    </citation>
    <scope>NUCLEOTIDE SEQUENCE [LARGE SCALE GENOMIC DNA]</scope>
    <source>
        <strain evidence="2 3">DSM 104272</strain>
    </source>
</reference>
<evidence type="ECO:0000313" key="2">
    <source>
        <dbReference type="EMBL" id="MBG9978073.1"/>
    </source>
</evidence>
<dbReference type="InterPro" id="IPR018490">
    <property type="entry name" value="cNMP-bd_dom_sf"/>
</dbReference>